<sequence>MLDDMEVQSKQRGRRGQRASLEPNACLSPTTTPNSLLSKLKRTAASFVPASVNPTPIAPSFSFLYAFASVLTDLPCIADSLASSYAMPPEPLSLSPPSTAPSPQVRVRKR</sequence>
<dbReference type="OrthoDB" id="10610007at2759"/>
<dbReference type="AlphaFoldDB" id="A0A8H6LYN1"/>
<evidence type="ECO:0000256" key="1">
    <source>
        <dbReference type="SAM" id="MobiDB-lite"/>
    </source>
</evidence>
<evidence type="ECO:0000313" key="3">
    <source>
        <dbReference type="Proteomes" id="UP000521943"/>
    </source>
</evidence>
<accession>A0A8H6LYN1</accession>
<organism evidence="2 3">
    <name type="scientific">Ephemerocybe angulata</name>
    <dbReference type="NCBI Taxonomy" id="980116"/>
    <lineage>
        <taxon>Eukaryota</taxon>
        <taxon>Fungi</taxon>
        <taxon>Dikarya</taxon>
        <taxon>Basidiomycota</taxon>
        <taxon>Agaricomycotina</taxon>
        <taxon>Agaricomycetes</taxon>
        <taxon>Agaricomycetidae</taxon>
        <taxon>Agaricales</taxon>
        <taxon>Agaricineae</taxon>
        <taxon>Psathyrellaceae</taxon>
        <taxon>Ephemerocybe</taxon>
    </lineage>
</organism>
<name>A0A8H6LYN1_9AGAR</name>
<dbReference type="Proteomes" id="UP000521943">
    <property type="component" value="Unassembled WGS sequence"/>
</dbReference>
<reference evidence="2 3" key="1">
    <citation type="submission" date="2020-07" db="EMBL/GenBank/DDBJ databases">
        <title>Comparative genomics of pyrophilous fungi reveals a link between fire events and developmental genes.</title>
        <authorList>
            <consortium name="DOE Joint Genome Institute"/>
            <person name="Steindorff A.S."/>
            <person name="Carver A."/>
            <person name="Calhoun S."/>
            <person name="Stillman K."/>
            <person name="Liu H."/>
            <person name="Lipzen A."/>
            <person name="Pangilinan J."/>
            <person name="Labutti K."/>
            <person name="Bruns T.D."/>
            <person name="Grigoriev I.V."/>
        </authorList>
    </citation>
    <scope>NUCLEOTIDE SEQUENCE [LARGE SCALE GENOMIC DNA]</scope>
    <source>
        <strain evidence="2 3">CBS 144469</strain>
    </source>
</reference>
<comment type="caution">
    <text evidence="2">The sequence shown here is derived from an EMBL/GenBank/DDBJ whole genome shotgun (WGS) entry which is preliminary data.</text>
</comment>
<feature type="region of interest" description="Disordered" evidence="1">
    <location>
        <begin position="1"/>
        <end position="33"/>
    </location>
</feature>
<feature type="compositionally biased region" description="Low complexity" evidence="1">
    <location>
        <begin position="92"/>
        <end position="103"/>
    </location>
</feature>
<feature type="region of interest" description="Disordered" evidence="1">
    <location>
        <begin position="88"/>
        <end position="110"/>
    </location>
</feature>
<evidence type="ECO:0000313" key="2">
    <source>
        <dbReference type="EMBL" id="KAF6747710.1"/>
    </source>
</evidence>
<keyword evidence="3" id="KW-1185">Reference proteome</keyword>
<dbReference type="EMBL" id="JACGCI010000078">
    <property type="protein sequence ID" value="KAF6747710.1"/>
    <property type="molecule type" value="Genomic_DNA"/>
</dbReference>
<gene>
    <name evidence="2" type="ORF">DFP72DRAFT_1074998</name>
</gene>
<protein>
    <submittedName>
        <fullName evidence="2">Uncharacterized protein</fullName>
    </submittedName>
</protein>
<proteinExistence type="predicted"/>